<dbReference type="InterPro" id="IPR028896">
    <property type="entry name" value="GcvT/YgfZ/DmdA"/>
</dbReference>
<dbReference type="NCBIfam" id="TIGR03317">
    <property type="entry name" value="ygfZ_signature"/>
    <property type="match status" value="1"/>
</dbReference>
<dbReference type="SUPFAM" id="SSF103025">
    <property type="entry name" value="Folate-binding domain"/>
    <property type="match status" value="1"/>
</dbReference>
<dbReference type="PIRSF" id="PIRSF006487">
    <property type="entry name" value="GcvT"/>
    <property type="match status" value="1"/>
</dbReference>
<evidence type="ECO:0000256" key="1">
    <source>
        <dbReference type="ARBA" id="ARBA00022946"/>
    </source>
</evidence>
<sequence length="383" mass="40720">MSLVSDAHDAHGARYRDRGGRRVVDHYGKPQRVGKAVRNVVGAIEMGYGVLVVTGDDRVEFVDNAVSNRVPDTDGRGTYALLLDPQGGIETDMYVYNAGERLLVFCPPERTTAVRDDWSGKVFIQDVTIRDASDEFGVFGVHGPKSTEKVASVLNGAGAPEEPLTFVRGSMVDAGVTVIASDNPLGEEGYEIVCAAADAPDVFDTLLTRGLNAAPFGYRTWDALTVEAGTPLFEHELQGNIPNVLGIRNALDFEKGCYVGQEVVSRVENRGRPSRRLVGLTLPGLHDAVAEVDGDADPDGYDDILPDAGAAVFDGDEAVGEVTRAAVGPATGHPLALALVDFGMSPEGLTVRLDGEETPATRADLPFIEGSARSLRVPTYPEG</sequence>
<dbReference type="SUPFAM" id="SSF101790">
    <property type="entry name" value="Aminomethyltransferase beta-barrel domain"/>
    <property type="match status" value="1"/>
</dbReference>
<dbReference type="InterPro" id="IPR027266">
    <property type="entry name" value="TrmE/GcvT-like"/>
</dbReference>
<evidence type="ECO:0000313" key="5">
    <source>
        <dbReference type="EMBL" id="SNR35485.1"/>
    </source>
</evidence>
<dbReference type="EMBL" id="FZNQ01000003">
    <property type="protein sequence ID" value="SNR35485.1"/>
    <property type="molecule type" value="Genomic_DNA"/>
</dbReference>
<dbReference type="InterPro" id="IPR029043">
    <property type="entry name" value="GcvT/YgfZ_C"/>
</dbReference>
<evidence type="ECO:0000259" key="3">
    <source>
        <dbReference type="Pfam" id="PF01571"/>
    </source>
</evidence>
<keyword evidence="5" id="KW-0808">Transferase</keyword>
<feature type="binding site" evidence="2">
    <location>
        <position position="191"/>
    </location>
    <ligand>
        <name>substrate</name>
    </ligand>
</feature>
<evidence type="ECO:0000256" key="2">
    <source>
        <dbReference type="PIRSR" id="PIRSR006487-1"/>
    </source>
</evidence>
<dbReference type="InterPro" id="IPR006222">
    <property type="entry name" value="GCVT_N"/>
</dbReference>
<dbReference type="PANTHER" id="PTHR43757">
    <property type="entry name" value="AMINOMETHYLTRANSFERASE"/>
    <property type="match status" value="1"/>
</dbReference>
<dbReference type="Pfam" id="PF08669">
    <property type="entry name" value="GCV_T_C"/>
    <property type="match status" value="1"/>
</dbReference>
<dbReference type="InterPro" id="IPR013977">
    <property type="entry name" value="GcvT_C"/>
</dbReference>
<gene>
    <name evidence="5" type="ORF">SAMN06264855_103131</name>
</gene>
<dbReference type="Gene3D" id="3.30.1360.120">
    <property type="entry name" value="Probable tRNA modification gtpase trme, domain 1"/>
    <property type="match status" value="1"/>
</dbReference>
<accession>A0A238VMA7</accession>
<organism evidence="5 6">
    <name type="scientific">Halorubrum vacuolatum</name>
    <name type="common">Natronobacterium vacuolatum</name>
    <dbReference type="NCBI Taxonomy" id="63740"/>
    <lineage>
        <taxon>Archaea</taxon>
        <taxon>Methanobacteriati</taxon>
        <taxon>Methanobacteriota</taxon>
        <taxon>Stenosarchaea group</taxon>
        <taxon>Halobacteria</taxon>
        <taxon>Halobacteriales</taxon>
        <taxon>Haloferacaceae</taxon>
        <taxon>Halorubrum</taxon>
    </lineage>
</organism>
<keyword evidence="6" id="KW-1185">Reference proteome</keyword>
<dbReference type="InterPro" id="IPR017703">
    <property type="entry name" value="YgfZ/GCV_T_CS"/>
</dbReference>
<evidence type="ECO:0000259" key="4">
    <source>
        <dbReference type="Pfam" id="PF08669"/>
    </source>
</evidence>
<dbReference type="GO" id="GO:0008168">
    <property type="term" value="F:methyltransferase activity"/>
    <property type="evidence" value="ECO:0007669"/>
    <property type="project" value="UniProtKB-KW"/>
</dbReference>
<dbReference type="AlphaFoldDB" id="A0A238VMA7"/>
<dbReference type="PANTHER" id="PTHR43757:SF2">
    <property type="entry name" value="AMINOMETHYLTRANSFERASE, MITOCHONDRIAL"/>
    <property type="match status" value="1"/>
</dbReference>
<dbReference type="Pfam" id="PF01571">
    <property type="entry name" value="GCV_T"/>
    <property type="match status" value="1"/>
</dbReference>
<keyword evidence="5" id="KW-0489">Methyltransferase</keyword>
<dbReference type="OrthoDB" id="299960at2157"/>
<feature type="domain" description="Aminomethyltransferase C-terminal" evidence="4">
    <location>
        <begin position="303"/>
        <end position="367"/>
    </location>
</feature>
<reference evidence="5 6" key="1">
    <citation type="submission" date="2017-06" db="EMBL/GenBank/DDBJ databases">
        <authorList>
            <person name="Kim H.J."/>
            <person name="Triplett B.A."/>
        </authorList>
    </citation>
    <scope>NUCLEOTIDE SEQUENCE [LARGE SCALE GENOMIC DNA]</scope>
    <source>
        <strain evidence="5 6">DSM 8800</strain>
    </source>
</reference>
<feature type="domain" description="GCVT N-terminal" evidence="3">
    <location>
        <begin position="6"/>
        <end position="241"/>
    </location>
</feature>
<proteinExistence type="predicted"/>
<dbReference type="GO" id="GO:0032259">
    <property type="term" value="P:methylation"/>
    <property type="evidence" value="ECO:0007669"/>
    <property type="project" value="UniProtKB-KW"/>
</dbReference>
<keyword evidence="1" id="KW-0809">Transit peptide</keyword>
<evidence type="ECO:0000313" key="6">
    <source>
        <dbReference type="Proteomes" id="UP000198397"/>
    </source>
</evidence>
<name>A0A238VMA7_HALVU</name>
<dbReference type="RefSeq" id="WP_089383925.1">
    <property type="nucleotide sequence ID" value="NZ_FZNQ01000003.1"/>
</dbReference>
<protein>
    <submittedName>
        <fullName evidence="5">Aminomethyltransferase</fullName>
    </submittedName>
</protein>
<dbReference type="Proteomes" id="UP000198397">
    <property type="component" value="Unassembled WGS sequence"/>
</dbReference>